<comment type="caution">
    <text evidence="14">The sequence shown here is derived from an EMBL/GenBank/DDBJ whole genome shotgun (WGS) entry which is preliminary data.</text>
</comment>
<protein>
    <recommendedName>
        <fullName evidence="3">vitamin-K-epoxide reductase (warfarin-sensitive)</fullName>
        <ecNumber evidence="3">1.17.4.4</ecNumber>
    </recommendedName>
</protein>
<dbReference type="GO" id="GO:0047057">
    <property type="term" value="F:vitamin-K-epoxide reductase (warfarin-sensitive) activity"/>
    <property type="evidence" value="ECO:0007669"/>
    <property type="project" value="UniProtKB-EC"/>
</dbReference>
<dbReference type="InterPro" id="IPR042406">
    <property type="entry name" value="VKORC1/VKORC1L1"/>
</dbReference>
<comment type="similarity">
    <text evidence="2">Belongs to the VKOR family.</text>
</comment>
<proteinExistence type="inferred from homology"/>
<organism evidence="14 15">
    <name type="scientific">Origma solitaria</name>
    <dbReference type="NCBI Taxonomy" id="720586"/>
    <lineage>
        <taxon>Eukaryota</taxon>
        <taxon>Metazoa</taxon>
        <taxon>Chordata</taxon>
        <taxon>Craniata</taxon>
        <taxon>Vertebrata</taxon>
        <taxon>Euteleostomi</taxon>
        <taxon>Archelosauria</taxon>
        <taxon>Archosauria</taxon>
        <taxon>Dinosauria</taxon>
        <taxon>Saurischia</taxon>
        <taxon>Theropoda</taxon>
        <taxon>Coelurosauria</taxon>
        <taxon>Aves</taxon>
        <taxon>Neognathae</taxon>
        <taxon>Neoaves</taxon>
        <taxon>Telluraves</taxon>
        <taxon>Australaves</taxon>
        <taxon>Passeriformes</taxon>
        <taxon>Meliphagoidea</taxon>
        <taxon>Acanthizidae</taxon>
        <taxon>Origma</taxon>
    </lineage>
</organism>
<keyword evidence="4 12" id="KW-0812">Transmembrane</keyword>
<dbReference type="Gene3D" id="1.20.1440.130">
    <property type="entry name" value="VKOR domain"/>
    <property type="match status" value="1"/>
</dbReference>
<keyword evidence="6" id="KW-0256">Endoplasmic reticulum</keyword>
<name>A0A7K6DBJ8_9PASS</name>
<evidence type="ECO:0000256" key="11">
    <source>
        <dbReference type="ARBA" id="ARBA00023284"/>
    </source>
</evidence>
<evidence type="ECO:0000256" key="6">
    <source>
        <dbReference type="ARBA" id="ARBA00022824"/>
    </source>
</evidence>
<dbReference type="GO" id="GO:0048038">
    <property type="term" value="F:quinone binding"/>
    <property type="evidence" value="ECO:0007669"/>
    <property type="project" value="UniProtKB-KW"/>
</dbReference>
<dbReference type="CDD" id="cd12917">
    <property type="entry name" value="VKOR_euk"/>
    <property type="match status" value="1"/>
</dbReference>
<dbReference type="PANTHER" id="PTHR14519:SF8">
    <property type="entry name" value="VITAMIN K EPOXIDE REDUCTASE COMPLEX SUBUNIT 1"/>
    <property type="match status" value="1"/>
</dbReference>
<reference evidence="14 15" key="1">
    <citation type="submission" date="2019-09" db="EMBL/GenBank/DDBJ databases">
        <title>Bird 10,000 Genomes (B10K) Project - Family phase.</title>
        <authorList>
            <person name="Zhang G."/>
        </authorList>
    </citation>
    <scope>NUCLEOTIDE SEQUENCE [LARGE SCALE GENOMIC DNA]</scope>
    <source>
        <strain evidence="14">B10K-DU-029-52</strain>
    </source>
</reference>
<dbReference type="GO" id="GO:0007596">
    <property type="term" value="P:blood coagulation"/>
    <property type="evidence" value="ECO:0007669"/>
    <property type="project" value="TreeGrafter"/>
</dbReference>
<dbReference type="AlphaFoldDB" id="A0A7K6DBJ8"/>
<feature type="domain" description="Vitamin K epoxide reductase" evidence="13">
    <location>
        <begin position="5"/>
        <end position="153"/>
    </location>
</feature>
<evidence type="ECO:0000256" key="1">
    <source>
        <dbReference type="ARBA" id="ARBA00004477"/>
    </source>
</evidence>
<feature type="transmembrane region" description="Helical" evidence="12">
    <location>
        <begin position="100"/>
        <end position="122"/>
    </location>
</feature>
<feature type="transmembrane region" description="Helical" evidence="12">
    <location>
        <begin position="128"/>
        <end position="150"/>
    </location>
</feature>
<keyword evidence="10" id="KW-1015">Disulfide bond</keyword>
<keyword evidence="9 12" id="KW-0472">Membrane</keyword>
<evidence type="ECO:0000256" key="7">
    <source>
        <dbReference type="ARBA" id="ARBA00022989"/>
    </source>
</evidence>
<evidence type="ECO:0000256" key="3">
    <source>
        <dbReference type="ARBA" id="ARBA00012278"/>
    </source>
</evidence>
<evidence type="ECO:0000256" key="9">
    <source>
        <dbReference type="ARBA" id="ARBA00023136"/>
    </source>
</evidence>
<evidence type="ECO:0000313" key="14">
    <source>
        <dbReference type="EMBL" id="NWV24309.1"/>
    </source>
</evidence>
<keyword evidence="11" id="KW-0676">Redox-active center</keyword>
<keyword evidence="8" id="KW-0560">Oxidoreductase</keyword>
<sequence>APPNRGAAMAARAALCVAGAALSLYALHVEREAARDPSYRAHCDLAPAVSCTRVFSSRWGRGLGLVEPVLGKDSVANVPNGAIGVLFYLLQGLLGTQGGAVASVTLLGTSVASALASLWLAAVLLFGLGDLCLVCLSTYGLNLALLGLNLRRWRRERAKIGEN</sequence>
<evidence type="ECO:0000256" key="4">
    <source>
        <dbReference type="ARBA" id="ARBA00022692"/>
    </source>
</evidence>
<dbReference type="Pfam" id="PF07884">
    <property type="entry name" value="VKOR"/>
    <property type="match status" value="1"/>
</dbReference>
<feature type="transmembrane region" description="Helical" evidence="12">
    <location>
        <begin position="6"/>
        <end position="27"/>
    </location>
</feature>
<gene>
    <name evidence="14" type="primary">Vkorc1l1_1</name>
    <name evidence="14" type="ORF">ORISOL_R15094</name>
</gene>
<dbReference type="GO" id="GO:0005789">
    <property type="term" value="C:endoplasmic reticulum membrane"/>
    <property type="evidence" value="ECO:0007669"/>
    <property type="project" value="UniProtKB-SubCell"/>
</dbReference>
<dbReference type="Proteomes" id="UP000571324">
    <property type="component" value="Unassembled WGS sequence"/>
</dbReference>
<dbReference type="EC" id="1.17.4.4" evidence="3"/>
<keyword evidence="5" id="KW-0874">Quinone</keyword>
<dbReference type="OrthoDB" id="17010at2759"/>
<dbReference type="PANTHER" id="PTHR14519">
    <property type="entry name" value="VITAMIN K EPOXIDE REDUCTASE COMPLEX, SUBUNIT 1"/>
    <property type="match status" value="1"/>
</dbReference>
<keyword evidence="15" id="KW-1185">Reference proteome</keyword>
<dbReference type="SMART" id="SM00756">
    <property type="entry name" value="VKc"/>
    <property type="match status" value="1"/>
</dbReference>
<comment type="subcellular location">
    <subcellularLocation>
        <location evidence="1">Endoplasmic reticulum membrane</location>
        <topology evidence="1">Multi-pass membrane protein</topology>
    </subcellularLocation>
</comment>
<keyword evidence="7 12" id="KW-1133">Transmembrane helix</keyword>
<dbReference type="GO" id="GO:0042373">
    <property type="term" value="P:vitamin K metabolic process"/>
    <property type="evidence" value="ECO:0007669"/>
    <property type="project" value="InterPro"/>
</dbReference>
<dbReference type="InterPro" id="IPR038354">
    <property type="entry name" value="VKOR_sf"/>
</dbReference>
<accession>A0A7K6DBJ8</accession>
<dbReference type="EMBL" id="VZRL01003986">
    <property type="protein sequence ID" value="NWV24309.1"/>
    <property type="molecule type" value="Genomic_DNA"/>
</dbReference>
<feature type="non-terminal residue" evidence="14">
    <location>
        <position position="1"/>
    </location>
</feature>
<evidence type="ECO:0000256" key="12">
    <source>
        <dbReference type="SAM" id="Phobius"/>
    </source>
</evidence>
<evidence type="ECO:0000259" key="13">
    <source>
        <dbReference type="SMART" id="SM00756"/>
    </source>
</evidence>
<evidence type="ECO:0000313" key="15">
    <source>
        <dbReference type="Proteomes" id="UP000571324"/>
    </source>
</evidence>
<evidence type="ECO:0000256" key="5">
    <source>
        <dbReference type="ARBA" id="ARBA00022719"/>
    </source>
</evidence>
<evidence type="ECO:0000256" key="8">
    <source>
        <dbReference type="ARBA" id="ARBA00023002"/>
    </source>
</evidence>
<feature type="non-terminal residue" evidence="14">
    <location>
        <position position="163"/>
    </location>
</feature>
<evidence type="ECO:0000256" key="2">
    <source>
        <dbReference type="ARBA" id="ARBA00006214"/>
    </source>
</evidence>
<dbReference type="InterPro" id="IPR012932">
    <property type="entry name" value="VKOR"/>
</dbReference>
<evidence type="ECO:0000256" key="10">
    <source>
        <dbReference type="ARBA" id="ARBA00023157"/>
    </source>
</evidence>